<keyword evidence="3" id="KW-1185">Reference proteome</keyword>
<proteinExistence type="predicted"/>
<dbReference type="AlphaFoldDB" id="A0A9P5P2Z0"/>
<feature type="compositionally biased region" description="Low complexity" evidence="1">
    <location>
        <begin position="16"/>
        <end position="28"/>
    </location>
</feature>
<comment type="caution">
    <text evidence="2">The sequence shown here is derived from an EMBL/GenBank/DDBJ whole genome shotgun (WGS) entry which is preliminary data.</text>
</comment>
<evidence type="ECO:0000313" key="3">
    <source>
        <dbReference type="Proteomes" id="UP000724874"/>
    </source>
</evidence>
<dbReference type="Proteomes" id="UP000724874">
    <property type="component" value="Unassembled WGS sequence"/>
</dbReference>
<name>A0A9P5P2Z0_GYMJU</name>
<feature type="region of interest" description="Disordered" evidence="1">
    <location>
        <begin position="1"/>
        <end position="31"/>
    </location>
</feature>
<evidence type="ECO:0000313" key="2">
    <source>
        <dbReference type="EMBL" id="KAF8913885.1"/>
    </source>
</evidence>
<protein>
    <submittedName>
        <fullName evidence="2">Uncharacterized protein</fullName>
    </submittedName>
</protein>
<reference evidence="2" key="1">
    <citation type="submission" date="2020-11" db="EMBL/GenBank/DDBJ databases">
        <authorList>
            <consortium name="DOE Joint Genome Institute"/>
            <person name="Ahrendt S."/>
            <person name="Riley R."/>
            <person name="Andreopoulos W."/>
            <person name="LaButti K."/>
            <person name="Pangilinan J."/>
            <person name="Ruiz-duenas F.J."/>
            <person name="Barrasa J.M."/>
            <person name="Sanchez-Garcia M."/>
            <person name="Camarero S."/>
            <person name="Miyauchi S."/>
            <person name="Serrano A."/>
            <person name="Linde D."/>
            <person name="Babiker R."/>
            <person name="Drula E."/>
            <person name="Ayuso-Fernandez I."/>
            <person name="Pacheco R."/>
            <person name="Padilla G."/>
            <person name="Ferreira P."/>
            <person name="Barriuso J."/>
            <person name="Kellner H."/>
            <person name="Castanera R."/>
            <person name="Alfaro M."/>
            <person name="Ramirez L."/>
            <person name="Pisabarro A.G."/>
            <person name="Kuo A."/>
            <person name="Tritt A."/>
            <person name="Lipzen A."/>
            <person name="He G."/>
            <person name="Yan M."/>
            <person name="Ng V."/>
            <person name="Cullen D."/>
            <person name="Martin F."/>
            <person name="Rosso M.-N."/>
            <person name="Henrissat B."/>
            <person name="Hibbett D."/>
            <person name="Martinez A.T."/>
            <person name="Grigoriev I.V."/>
        </authorList>
    </citation>
    <scope>NUCLEOTIDE SEQUENCE</scope>
    <source>
        <strain evidence="2">AH 44721</strain>
    </source>
</reference>
<sequence length="202" mass="22514">MDPPNKRVLTDQLHQSISSSDQFSRSSSWGTPEDLVLRLRSAAARGRKSVLEGYKTTPAMTKTQSTGALIFKSMKDTLTDVYSNGNSSMSVTDNSQISRKRSHSVTEQGEYGNASEDCPQNDELGNGSRMPLVVDSTAFRPVKPLRVSRRSIFETHSVPSGLLENNSLDNTVEGFKMDDEEDWSQEKSFQSSERSFEPMTFE</sequence>
<accession>A0A9P5P2Z0</accession>
<evidence type="ECO:0000256" key="1">
    <source>
        <dbReference type="SAM" id="MobiDB-lite"/>
    </source>
</evidence>
<gene>
    <name evidence="2" type="ORF">CPB84DRAFT_1840669</name>
</gene>
<feature type="compositionally biased region" description="Polar residues" evidence="1">
    <location>
        <begin position="87"/>
        <end position="97"/>
    </location>
</feature>
<feature type="region of interest" description="Disordered" evidence="1">
    <location>
        <begin position="160"/>
        <end position="202"/>
    </location>
</feature>
<feature type="region of interest" description="Disordered" evidence="1">
    <location>
        <begin position="87"/>
        <end position="128"/>
    </location>
</feature>
<dbReference type="EMBL" id="JADNYJ010000001">
    <property type="protein sequence ID" value="KAF8913885.1"/>
    <property type="molecule type" value="Genomic_DNA"/>
</dbReference>
<dbReference type="OrthoDB" id="4072855at2759"/>
<organism evidence="2 3">
    <name type="scientific">Gymnopilus junonius</name>
    <name type="common">Spectacular rustgill mushroom</name>
    <name type="synonym">Gymnopilus spectabilis subsp. junonius</name>
    <dbReference type="NCBI Taxonomy" id="109634"/>
    <lineage>
        <taxon>Eukaryota</taxon>
        <taxon>Fungi</taxon>
        <taxon>Dikarya</taxon>
        <taxon>Basidiomycota</taxon>
        <taxon>Agaricomycotina</taxon>
        <taxon>Agaricomycetes</taxon>
        <taxon>Agaricomycetidae</taxon>
        <taxon>Agaricales</taxon>
        <taxon>Agaricineae</taxon>
        <taxon>Hymenogastraceae</taxon>
        <taxon>Gymnopilus</taxon>
    </lineage>
</organism>